<keyword evidence="5" id="KW-0067">ATP-binding</keyword>
<dbReference type="InParanoid" id="A0A0G4H3D2"/>
<evidence type="ECO:0000256" key="2">
    <source>
        <dbReference type="ARBA" id="ARBA00022490"/>
    </source>
</evidence>
<dbReference type="GO" id="GO:0005524">
    <property type="term" value="F:ATP binding"/>
    <property type="evidence" value="ECO:0007669"/>
    <property type="project" value="UniProtKB-KW"/>
</dbReference>
<dbReference type="InterPro" id="IPR051437">
    <property type="entry name" value="TTLL_monoglycylase"/>
</dbReference>
<feature type="compositionally biased region" description="Basic and acidic residues" evidence="6">
    <location>
        <begin position="906"/>
        <end position="921"/>
    </location>
</feature>
<dbReference type="Pfam" id="PF03133">
    <property type="entry name" value="TTL"/>
    <property type="match status" value="1"/>
</dbReference>
<evidence type="ECO:0000256" key="5">
    <source>
        <dbReference type="ARBA" id="ARBA00022840"/>
    </source>
</evidence>
<dbReference type="GO" id="GO:0070736">
    <property type="term" value="F:protein-glycine ligase activity, initiating"/>
    <property type="evidence" value="ECO:0007669"/>
    <property type="project" value="TreeGrafter"/>
</dbReference>
<dbReference type="InterPro" id="IPR004344">
    <property type="entry name" value="TTL/TTLL_fam"/>
</dbReference>
<feature type="region of interest" description="Disordered" evidence="6">
    <location>
        <begin position="357"/>
        <end position="416"/>
    </location>
</feature>
<feature type="region of interest" description="Disordered" evidence="6">
    <location>
        <begin position="43"/>
        <end position="161"/>
    </location>
</feature>
<evidence type="ECO:0000256" key="3">
    <source>
        <dbReference type="ARBA" id="ARBA00022598"/>
    </source>
</evidence>
<evidence type="ECO:0000256" key="6">
    <source>
        <dbReference type="SAM" id="MobiDB-lite"/>
    </source>
</evidence>
<evidence type="ECO:0000256" key="1">
    <source>
        <dbReference type="ARBA" id="ARBA00004496"/>
    </source>
</evidence>
<feature type="compositionally biased region" description="Basic and acidic residues" evidence="6">
    <location>
        <begin position="1007"/>
        <end position="1039"/>
    </location>
</feature>
<dbReference type="PROSITE" id="PS51221">
    <property type="entry name" value="TTL"/>
    <property type="match status" value="1"/>
</dbReference>
<accession>A0A0G4H3D2</accession>
<feature type="compositionally biased region" description="Polar residues" evidence="6">
    <location>
        <begin position="512"/>
        <end position="521"/>
    </location>
</feature>
<name>A0A0G4H3D2_VITBC</name>
<feature type="compositionally biased region" description="Pro residues" evidence="6">
    <location>
        <begin position="1209"/>
        <end position="1222"/>
    </location>
</feature>
<proteinExistence type="predicted"/>
<feature type="compositionally biased region" description="Basic and acidic residues" evidence="6">
    <location>
        <begin position="1094"/>
        <end position="1108"/>
    </location>
</feature>
<evidence type="ECO:0008006" key="9">
    <source>
        <dbReference type="Google" id="ProtNLM"/>
    </source>
</evidence>
<dbReference type="VEuPathDB" id="CryptoDB:Vbra_19558"/>
<feature type="compositionally biased region" description="Polar residues" evidence="6">
    <location>
        <begin position="1132"/>
        <end position="1145"/>
    </location>
</feature>
<feature type="compositionally biased region" description="Pro residues" evidence="6">
    <location>
        <begin position="856"/>
        <end position="868"/>
    </location>
</feature>
<feature type="compositionally biased region" description="Low complexity" evidence="6">
    <location>
        <begin position="940"/>
        <end position="952"/>
    </location>
</feature>
<feature type="region of interest" description="Disordered" evidence="6">
    <location>
        <begin position="504"/>
        <end position="527"/>
    </location>
</feature>
<dbReference type="GO" id="GO:0015630">
    <property type="term" value="C:microtubule cytoskeleton"/>
    <property type="evidence" value="ECO:0007669"/>
    <property type="project" value="TreeGrafter"/>
</dbReference>
<evidence type="ECO:0000313" key="7">
    <source>
        <dbReference type="EMBL" id="CEM38211.1"/>
    </source>
</evidence>
<feature type="compositionally biased region" description="Basic and acidic residues" evidence="6">
    <location>
        <begin position="91"/>
        <end position="110"/>
    </location>
</feature>
<dbReference type="OrthoDB" id="10255472at2759"/>
<feature type="compositionally biased region" description="Pro residues" evidence="6">
    <location>
        <begin position="831"/>
        <end position="847"/>
    </location>
</feature>
<feature type="compositionally biased region" description="Basic and acidic residues" evidence="6">
    <location>
        <begin position="1146"/>
        <end position="1164"/>
    </location>
</feature>
<dbReference type="GO" id="GO:0005737">
    <property type="term" value="C:cytoplasm"/>
    <property type="evidence" value="ECO:0007669"/>
    <property type="project" value="UniProtKB-SubCell"/>
</dbReference>
<dbReference type="Proteomes" id="UP000041254">
    <property type="component" value="Unassembled WGS sequence"/>
</dbReference>
<dbReference type="EMBL" id="CDMY01000973">
    <property type="protein sequence ID" value="CEM38211.1"/>
    <property type="molecule type" value="Genomic_DNA"/>
</dbReference>
<feature type="region of interest" description="Disordered" evidence="6">
    <location>
        <begin position="830"/>
        <end position="1164"/>
    </location>
</feature>
<keyword evidence="4" id="KW-0547">Nucleotide-binding</keyword>
<evidence type="ECO:0000256" key="4">
    <source>
        <dbReference type="ARBA" id="ARBA00022741"/>
    </source>
</evidence>
<dbReference type="PANTHER" id="PTHR45870:SF2">
    <property type="entry name" value="TUBULIN MONOGLYCYLASE TTLL3"/>
    <property type="match status" value="1"/>
</dbReference>
<evidence type="ECO:0000313" key="8">
    <source>
        <dbReference type="Proteomes" id="UP000041254"/>
    </source>
</evidence>
<feature type="compositionally biased region" description="Low complexity" evidence="6">
    <location>
        <begin position="1056"/>
        <end position="1067"/>
    </location>
</feature>
<keyword evidence="3" id="KW-0436">Ligase</keyword>
<keyword evidence="2" id="KW-0963">Cytoplasm</keyword>
<dbReference type="PANTHER" id="PTHR45870">
    <property type="entry name" value="TUBULIN MONOGLYCYLASE TTLL3"/>
    <property type="match status" value="1"/>
</dbReference>
<feature type="region of interest" description="Disordered" evidence="6">
    <location>
        <begin position="1203"/>
        <end position="1327"/>
    </location>
</feature>
<feature type="compositionally biased region" description="Low complexity" evidence="6">
    <location>
        <begin position="357"/>
        <end position="372"/>
    </location>
</feature>
<gene>
    <name evidence="7" type="ORF">Vbra_19558</name>
</gene>
<reference evidence="7 8" key="1">
    <citation type="submission" date="2014-11" db="EMBL/GenBank/DDBJ databases">
        <authorList>
            <person name="Zhu J."/>
            <person name="Qi W."/>
            <person name="Song R."/>
        </authorList>
    </citation>
    <scope>NUCLEOTIDE SEQUENCE [LARGE SCALE GENOMIC DNA]</scope>
</reference>
<feature type="compositionally biased region" description="Pro residues" evidence="6">
    <location>
        <begin position="877"/>
        <end position="893"/>
    </location>
</feature>
<organism evidence="7 8">
    <name type="scientific">Vitrella brassicaformis (strain CCMP3155)</name>
    <dbReference type="NCBI Taxonomy" id="1169540"/>
    <lineage>
        <taxon>Eukaryota</taxon>
        <taxon>Sar</taxon>
        <taxon>Alveolata</taxon>
        <taxon>Colpodellida</taxon>
        <taxon>Vitrellaceae</taxon>
        <taxon>Vitrella</taxon>
    </lineage>
</organism>
<comment type="subcellular location">
    <subcellularLocation>
        <location evidence="1">Cytoplasm</location>
    </subcellularLocation>
</comment>
<protein>
    <recommendedName>
        <fullName evidence="9">Tubulin--tyrosine ligase-like protein 9</fullName>
    </recommendedName>
</protein>
<dbReference type="Gene3D" id="3.30.470.20">
    <property type="entry name" value="ATP-grasp fold, B domain"/>
    <property type="match status" value="1"/>
</dbReference>
<dbReference type="SUPFAM" id="SSF56059">
    <property type="entry name" value="Glutathione synthetase ATP-binding domain-like"/>
    <property type="match status" value="1"/>
</dbReference>
<sequence>MAANGSNVLIPRLPLASLGGQPAAAEEDDQQQHQRNIEMLKALRDKQRLRGSNAVLPSFWDDPEEAPANRLERSCSATPGPRRRPPPLVNPRRERQRANGREASPYDHQRGSVLPRLPVGTGSPSPSPSPRSALRTGSNGAMSARRSLADGVSPLRSATPPPCMSRHLSTAFVSDWWSDFAQWKSLKGVEPDQKVFIISGSFPAIREALVERGWVENPDKSSAFFDLRWIASGRDVLNIHQPRANSPRSPRSPRQLVYPKQGWPSERLTLLEHQKVNHFLRSAELTTKVGLLHNLRNNLRFAEDIDIDAIFPRCYDLDDPSDVEAFTQQFKLLQAHAILQLFLYRLYFTHLHRAASPQSSQEEAEEQQQQPADGQEETPNGVGATSTSSGGDDATTTNGETSTKTPPTPSPTPNDTAVSLKLQQLQKIPVEVVKSALRVCQREAAKNPDEDIDRPDGYSNEAVATDDEWAQISQVDLSPYWDINWALQDPHALHWLFEWHPQHQGDHHGHGSTLTTTNGVSALSPPDSKVPLAEVAERDEELQIAKEACVVLRALESSHACQKYLNGVSNTWIVKPASKSRGRGVELYRHLNAIADFATRKEGSLWITQKYIERPLIIKRKKFDIRQWVVVTDWNPLTVWFYRDAYVRFSVEDFDLFSIENRFKHLTNYSISKNSAQFYSTEIEGNMWSSDEFKSYLLDAFGRDVWGESVQPAIRRIVRASLQCVQQAIENRRNSHEIFGYDFMVDEGFNVWLLEVNSCPDLDYTTPTTEYLVRKCLHDLIKVVVDWADAPPHQRREIDTGGFELLHQGQRIDRSSTYIAAPHLILFGTSPHPPVQPRCPPPRPPFDLSPRLAPSPSQPQPPQAPRSPAPRERVASPPSPLRPSCPVPPPPSPLHDRLSSPSFPTSDDRIERARRTVERYRRALTVLPPSPRHHPVRHTSSGLSPPSQSPQLMRRDISGGSIAKSLATSPYCQEPSYAMRARRRASAASDGGVRSPLPRVAYLQRGESGRAREREKQRERERARERDRAEKESKMKDLLTRVGAIRSPRGSVKEGVAAVPAAPTLALEELRHPLTADGEGPSAPTPAPTPRVNSDTREDDTPIIKQRQEPAIAAAAAAPVGPSAKDHHSVDRQQGQPSQPSLSVQDTRDTMATDTSEPDRPAVRYREPLPIILPQDNAPSTAVALPSLAAQCRKAYGVSAASIDGPLAKPAPPPRPPWPPLFVPLAAVRRSARPKTAEGSHRPSYHPQPVSPRTRPGTSMSSPRRQSDPLGMYSLTNGGRSPRKARVPVGLKDVERGPPIGRPLPWEGRCVPDGVSPRGRGGPGVFA</sequence>
<feature type="compositionally biased region" description="Low complexity" evidence="6">
    <location>
        <begin position="383"/>
        <end position="405"/>
    </location>
</feature>
<keyword evidence="8" id="KW-1185">Reference proteome</keyword>